<accession>A0ABZ0RNM5</accession>
<protein>
    <recommendedName>
        <fullName evidence="3">Glycosyl hydrolase family 32</fullName>
    </recommendedName>
</protein>
<evidence type="ECO:0000313" key="2">
    <source>
        <dbReference type="Proteomes" id="UP001324993"/>
    </source>
</evidence>
<organism evidence="1 2">
    <name type="scientific">Coraliomargarita algicola</name>
    <dbReference type="NCBI Taxonomy" id="3092156"/>
    <lineage>
        <taxon>Bacteria</taxon>
        <taxon>Pseudomonadati</taxon>
        <taxon>Verrucomicrobiota</taxon>
        <taxon>Opitutia</taxon>
        <taxon>Puniceicoccales</taxon>
        <taxon>Coraliomargaritaceae</taxon>
        <taxon>Coraliomargarita</taxon>
    </lineage>
</organism>
<reference evidence="1 2" key="1">
    <citation type="submission" date="2023-11" db="EMBL/GenBank/DDBJ databases">
        <title>Coraliomargarita sp. nov., isolated from marine algae.</title>
        <authorList>
            <person name="Lee J.K."/>
            <person name="Baek J.H."/>
            <person name="Kim J.M."/>
            <person name="Choi D.G."/>
            <person name="Jeon C.O."/>
        </authorList>
    </citation>
    <scope>NUCLEOTIDE SEQUENCE [LARGE SCALE GENOMIC DNA]</scope>
    <source>
        <strain evidence="1 2">J2-16</strain>
    </source>
</reference>
<evidence type="ECO:0008006" key="3">
    <source>
        <dbReference type="Google" id="ProtNLM"/>
    </source>
</evidence>
<gene>
    <name evidence="1" type="ORF">SH580_03140</name>
</gene>
<evidence type="ECO:0000313" key="1">
    <source>
        <dbReference type="EMBL" id="WPJ96698.1"/>
    </source>
</evidence>
<dbReference type="Proteomes" id="UP001324993">
    <property type="component" value="Chromosome"/>
</dbReference>
<dbReference type="SUPFAM" id="SSF75005">
    <property type="entry name" value="Arabinanase/levansucrase/invertase"/>
    <property type="match status" value="1"/>
</dbReference>
<sequence>MPMHAPDFSNRTPLPVPYLADIPAVLSLQPGRQLFVDDYLIDPQHTTMTRAWHQPVKHTGNPVMSAESEWETKAPFPPGVVAKCGGIWFDDADHLFKMWYMAGYLGSMCLATSKDGLHWERPEYDVVPGSNLILPPDIHPDSGSVLIDQNAKGDEPRYKMLLRQPDMPDVDNSKALLYGSQDGIHWDRLGQSGSMHDRSTAYYDPLQKKWIQSIRLNHPTAHRTRYYHDGENFIESAQWAPDETVPWLRTDSLDQGKYNPAQLYNFDAIAYESLLIGFHQILHGPDNHVCEQSGMPKLTELYLSTSRDGQHWDRTNRSPLIPAHREYGSWEYGYVESSAGMCCIVGDELWLYYSAYAGDPNRVTKDWRISGVYANSAIGLAKLRRDGFASMRPGAPKGILQTRAFKLNGSHLFVNASTAGSNMTVQVIDSQGNPMPGLSHEDCLGFQGNSCCTQIRWKNQSLKELESQPIRLQFKMDRGDLYAFWLTYSELGKSGGFTAAGGPGLHGEVDQ</sequence>
<dbReference type="EMBL" id="CP138858">
    <property type="protein sequence ID" value="WPJ96698.1"/>
    <property type="molecule type" value="Genomic_DNA"/>
</dbReference>
<dbReference type="InterPro" id="IPR023296">
    <property type="entry name" value="Glyco_hydro_beta-prop_sf"/>
</dbReference>
<proteinExistence type="predicted"/>
<name>A0ABZ0RNM5_9BACT</name>
<dbReference type="Gene3D" id="2.115.10.20">
    <property type="entry name" value="Glycosyl hydrolase domain, family 43"/>
    <property type="match status" value="2"/>
</dbReference>
<dbReference type="RefSeq" id="WP_319833555.1">
    <property type="nucleotide sequence ID" value="NZ_CP138858.1"/>
</dbReference>
<keyword evidence="2" id="KW-1185">Reference proteome</keyword>